<dbReference type="SMART" id="SM00382">
    <property type="entry name" value="AAA"/>
    <property type="match status" value="2"/>
</dbReference>
<name>A0A3Q9FLB4_9BACT</name>
<dbReference type="PANTHER" id="PTHR19211">
    <property type="entry name" value="ATP-BINDING TRANSPORT PROTEIN-RELATED"/>
    <property type="match status" value="1"/>
</dbReference>
<dbReference type="EMBL" id="CP034562">
    <property type="protein sequence ID" value="AZQ61179.1"/>
    <property type="molecule type" value="Genomic_DNA"/>
</dbReference>
<dbReference type="PROSITE" id="PS00211">
    <property type="entry name" value="ABC_TRANSPORTER_1"/>
    <property type="match status" value="2"/>
</dbReference>
<evidence type="ECO:0000256" key="2">
    <source>
        <dbReference type="ARBA" id="ARBA00022741"/>
    </source>
</evidence>
<feature type="compositionally biased region" description="Basic and acidic residues" evidence="4">
    <location>
        <begin position="245"/>
        <end position="265"/>
    </location>
</feature>
<keyword evidence="2" id="KW-0547">Nucleotide-binding</keyword>
<dbReference type="InterPro" id="IPR003593">
    <property type="entry name" value="AAA+_ATPase"/>
</dbReference>
<dbReference type="InterPro" id="IPR003439">
    <property type="entry name" value="ABC_transporter-like_ATP-bd"/>
</dbReference>
<evidence type="ECO:0000256" key="4">
    <source>
        <dbReference type="SAM" id="MobiDB-lite"/>
    </source>
</evidence>
<dbReference type="KEGG" id="fll:EI427_02770"/>
<sequence length="529" mass="59631">MLSIQELSYLHPNKDVLFQHLNFTINTSTKIALIGNNGSGKSTLLKIISGELIPSSGTLKVENPPYYVPQIFGQFNHLTIAQALKIEDKLNALSQILNGDISEENYAILNDDWTIEERCKEALEYWQLFDLDLSQKLFSLSGGQKTKVFLAGILIHQPSFFILDEPSNHMDSTGRKLLYNFIEKSKSTMIVVSHDRKLLNLIDTTYELSPSGISIYGGNYDFYKSQKEIEKNALNSSIQNTEKALRKAKDKERETRERKEKVDARGKKKNIKSGVPKVMMNKMKNDAENSSSKLNGVHQEKIGGISKDLHTLRNAVSSIDKMKFGFNQSSLHKGKVIFMASTINFKYTDRSLWKNPLSFEINSGDRIAIKGNNGTGKTTLIKLILGSLATSIGTIKQTQNNAVYIDQDYSLIDTTLTVYEQVQKHNSSALLEHEIKIRLNRFLFPKEEWDKPCSALSGGERMRLMLCSLTVNTTAPDIIILDEPTNNLDIQNIEILTAAILEYQGTLLVVSHDTSFLEKINIERTIDLN</sequence>
<evidence type="ECO:0000313" key="6">
    <source>
        <dbReference type="EMBL" id="AZQ61179.1"/>
    </source>
</evidence>
<keyword evidence="1" id="KW-0677">Repeat</keyword>
<reference evidence="6 7" key="1">
    <citation type="submission" date="2018-12" db="EMBL/GenBank/DDBJ databases">
        <title>Flammeovirga pectinis sp. nov., isolated from the gut of the Korean scallop, Patinopecten yessoensis.</title>
        <authorList>
            <person name="Bae J.-W."/>
            <person name="Jeong Y.-S."/>
            <person name="Kang W."/>
        </authorList>
    </citation>
    <scope>NUCLEOTIDE SEQUENCE [LARGE SCALE GENOMIC DNA]</scope>
    <source>
        <strain evidence="6 7">L12M1</strain>
    </source>
</reference>
<keyword evidence="3 6" id="KW-0067">ATP-binding</keyword>
<dbReference type="RefSeq" id="WP_126611376.1">
    <property type="nucleotide sequence ID" value="NZ_CP034562.1"/>
</dbReference>
<evidence type="ECO:0000313" key="7">
    <source>
        <dbReference type="Proteomes" id="UP000267268"/>
    </source>
</evidence>
<proteinExistence type="predicted"/>
<dbReference type="InterPro" id="IPR050611">
    <property type="entry name" value="ABCF"/>
</dbReference>
<dbReference type="AlphaFoldDB" id="A0A3Q9FLB4"/>
<dbReference type="OrthoDB" id="1521973at2"/>
<evidence type="ECO:0000256" key="1">
    <source>
        <dbReference type="ARBA" id="ARBA00022737"/>
    </source>
</evidence>
<organism evidence="6 7">
    <name type="scientific">Flammeovirga pectinis</name>
    <dbReference type="NCBI Taxonomy" id="2494373"/>
    <lineage>
        <taxon>Bacteria</taxon>
        <taxon>Pseudomonadati</taxon>
        <taxon>Bacteroidota</taxon>
        <taxon>Cytophagia</taxon>
        <taxon>Cytophagales</taxon>
        <taxon>Flammeovirgaceae</taxon>
        <taxon>Flammeovirga</taxon>
    </lineage>
</organism>
<dbReference type="GO" id="GO:0016887">
    <property type="term" value="F:ATP hydrolysis activity"/>
    <property type="evidence" value="ECO:0007669"/>
    <property type="project" value="InterPro"/>
</dbReference>
<dbReference type="CDD" id="cd03221">
    <property type="entry name" value="ABCF_EF-3"/>
    <property type="match status" value="2"/>
</dbReference>
<accession>A0A3Q9FLB4</accession>
<keyword evidence="7" id="KW-1185">Reference proteome</keyword>
<dbReference type="InterPro" id="IPR017871">
    <property type="entry name" value="ABC_transporter-like_CS"/>
</dbReference>
<feature type="domain" description="ABC transporter" evidence="5">
    <location>
        <begin position="2"/>
        <end position="235"/>
    </location>
</feature>
<evidence type="ECO:0000259" key="5">
    <source>
        <dbReference type="PROSITE" id="PS50893"/>
    </source>
</evidence>
<dbReference type="FunFam" id="3.40.50.300:FF:001320">
    <property type="entry name" value="Heme ABC transporter ATP-binding protein"/>
    <property type="match status" value="1"/>
</dbReference>
<dbReference type="NCBIfam" id="NF000355">
    <property type="entry name" value="ribo_prot_ABC_F"/>
    <property type="match status" value="1"/>
</dbReference>
<feature type="region of interest" description="Disordered" evidence="4">
    <location>
        <begin position="245"/>
        <end position="269"/>
    </location>
</feature>
<protein>
    <submittedName>
        <fullName evidence="6">ABC-F family ATP-binding cassette domain-containing protein</fullName>
    </submittedName>
</protein>
<dbReference type="PROSITE" id="PS50893">
    <property type="entry name" value="ABC_TRANSPORTER_2"/>
    <property type="match status" value="1"/>
</dbReference>
<gene>
    <name evidence="6" type="ORF">EI427_02770</name>
</gene>
<evidence type="ECO:0000256" key="3">
    <source>
        <dbReference type="ARBA" id="ARBA00022840"/>
    </source>
</evidence>
<dbReference type="InterPro" id="IPR027417">
    <property type="entry name" value="P-loop_NTPase"/>
</dbReference>
<dbReference type="Pfam" id="PF00005">
    <property type="entry name" value="ABC_tran"/>
    <property type="match status" value="2"/>
</dbReference>
<dbReference type="GO" id="GO:0005524">
    <property type="term" value="F:ATP binding"/>
    <property type="evidence" value="ECO:0007669"/>
    <property type="project" value="UniProtKB-KW"/>
</dbReference>
<dbReference type="PANTHER" id="PTHR19211:SF6">
    <property type="entry name" value="BLL7188 PROTEIN"/>
    <property type="match status" value="1"/>
</dbReference>
<dbReference type="Gene3D" id="3.40.50.300">
    <property type="entry name" value="P-loop containing nucleotide triphosphate hydrolases"/>
    <property type="match status" value="2"/>
</dbReference>
<dbReference type="Proteomes" id="UP000267268">
    <property type="component" value="Chromosome 1"/>
</dbReference>
<dbReference type="SUPFAM" id="SSF52540">
    <property type="entry name" value="P-loop containing nucleoside triphosphate hydrolases"/>
    <property type="match status" value="2"/>
</dbReference>